<protein>
    <submittedName>
        <fullName evidence="1">Uncharacterized protein</fullName>
    </submittedName>
</protein>
<sequence>MYKTAQQLIREAHEAANGLPPASASILKEVASLLDVSTAALIQVCDERSTAINTITATRVNSGCPEGVDVQDWVKQLAEENLGLKAGASYFSYGSECGFEWHKTENEAVEAAESAIDDYRGDACDGWSEEVDSICLGIIMRSSTKVGERPRNEDDSCDPSIDTVCDYALLPNIETPATDRIVAGIKADTFEEAAVELERVDTIASTRVIALKLREFAKQLREVSANG</sequence>
<proteinExistence type="predicted"/>
<dbReference type="AlphaFoldDB" id="A0A9Q9N5F2"/>
<dbReference type="Proteomes" id="UP001064206">
    <property type="component" value="Chromosome"/>
</dbReference>
<accession>A0A9Q9N5F2</accession>
<evidence type="ECO:0000313" key="2">
    <source>
        <dbReference type="Proteomes" id="UP001064206"/>
    </source>
</evidence>
<gene>
    <name evidence="1" type="ORF">N2J37_09895</name>
</gene>
<dbReference type="EMBL" id="CP104450">
    <property type="protein sequence ID" value="UXE40017.1"/>
    <property type="molecule type" value="Genomic_DNA"/>
</dbReference>
<reference evidence="1" key="1">
    <citation type="submission" date="2022-09" db="EMBL/GenBank/DDBJ databases">
        <title>Multidrug resistance Raoultella ornithinolytica Strain MQB_Silv_108.</title>
        <authorList>
            <person name="Quintela-Baluja M."/>
        </authorList>
    </citation>
    <scope>NUCLEOTIDE SEQUENCE</scope>
    <source>
        <strain evidence="1">MQB_Silv_108</strain>
    </source>
</reference>
<dbReference type="RefSeq" id="WP_260990674.1">
    <property type="nucleotide sequence ID" value="NZ_CP104450.1"/>
</dbReference>
<evidence type="ECO:0000313" key="1">
    <source>
        <dbReference type="EMBL" id="UXE40017.1"/>
    </source>
</evidence>
<name>A0A9Q9N5F2_RAOOR</name>
<organism evidence="1 2">
    <name type="scientific">Raoultella ornithinolytica</name>
    <name type="common">Klebsiella ornithinolytica</name>
    <dbReference type="NCBI Taxonomy" id="54291"/>
    <lineage>
        <taxon>Bacteria</taxon>
        <taxon>Pseudomonadati</taxon>
        <taxon>Pseudomonadota</taxon>
        <taxon>Gammaproteobacteria</taxon>
        <taxon>Enterobacterales</taxon>
        <taxon>Enterobacteriaceae</taxon>
        <taxon>Klebsiella/Raoultella group</taxon>
        <taxon>Raoultella</taxon>
    </lineage>
</organism>